<reference evidence="2" key="1">
    <citation type="submission" date="2016-10" db="EMBL/GenBank/DDBJ databases">
        <authorList>
            <person name="Varghese N."/>
            <person name="Submissions S."/>
        </authorList>
    </citation>
    <scope>NUCLEOTIDE SEQUENCE [LARGE SCALE GENOMIC DNA]</scope>
    <source>
        <strain evidence="2">DSM 44208</strain>
    </source>
</reference>
<dbReference type="RefSeq" id="WP_091108973.1">
    <property type="nucleotide sequence ID" value="NZ_FOWQ01000003.1"/>
</dbReference>
<protein>
    <recommendedName>
        <fullName evidence="3">Antibiotic biosynthesis monooxygenase</fullName>
    </recommendedName>
</protein>
<gene>
    <name evidence="1" type="ORF">SAMN05660464_2062</name>
</gene>
<proteinExistence type="predicted"/>
<sequence length="102" mass="10970">MPIVIVLSGPTVTQERYKAAVRLLKGGEGGMQRPGDWPVEGLLSHVAGQGPQGFRIVDVWDSEDSCRRFGEQLAPVLQQTGITDPPEVYPAQTFVSAALSHA</sequence>
<organism evidence="1 2">
    <name type="scientific">Geodermatophilus dictyosporus</name>
    <dbReference type="NCBI Taxonomy" id="1523247"/>
    <lineage>
        <taxon>Bacteria</taxon>
        <taxon>Bacillati</taxon>
        <taxon>Actinomycetota</taxon>
        <taxon>Actinomycetes</taxon>
        <taxon>Geodermatophilales</taxon>
        <taxon>Geodermatophilaceae</taxon>
        <taxon>Geodermatophilus</taxon>
    </lineage>
</organism>
<dbReference type="AlphaFoldDB" id="A0A1I5MNI2"/>
<dbReference type="Proteomes" id="UP000198857">
    <property type="component" value="Unassembled WGS sequence"/>
</dbReference>
<dbReference type="EMBL" id="FOWQ01000003">
    <property type="protein sequence ID" value="SFP10491.1"/>
    <property type="molecule type" value="Genomic_DNA"/>
</dbReference>
<evidence type="ECO:0008006" key="3">
    <source>
        <dbReference type="Google" id="ProtNLM"/>
    </source>
</evidence>
<keyword evidence="2" id="KW-1185">Reference proteome</keyword>
<name>A0A1I5MNI2_9ACTN</name>
<dbReference type="OrthoDB" id="1550900at2"/>
<accession>A0A1I5MNI2</accession>
<evidence type="ECO:0000313" key="1">
    <source>
        <dbReference type="EMBL" id="SFP10491.1"/>
    </source>
</evidence>
<dbReference type="STRING" id="1523247.SAMN05660464_2062"/>
<evidence type="ECO:0000313" key="2">
    <source>
        <dbReference type="Proteomes" id="UP000198857"/>
    </source>
</evidence>